<sequence>MRDTRRETQVVEYGALDGIANVVVEKASPAFMSGPLRRFRNELAAWQHLAQYYGEESDRGEAL</sequence>
<keyword evidence="2" id="KW-1185">Reference proteome</keyword>
<evidence type="ECO:0000313" key="1">
    <source>
        <dbReference type="EMBL" id="SIT35819.1"/>
    </source>
</evidence>
<proteinExistence type="predicted"/>
<organism evidence="1 2">
    <name type="scientific">Paraburkholderia piptadeniae</name>
    <dbReference type="NCBI Taxonomy" id="1701573"/>
    <lineage>
        <taxon>Bacteria</taxon>
        <taxon>Pseudomonadati</taxon>
        <taxon>Pseudomonadota</taxon>
        <taxon>Betaproteobacteria</taxon>
        <taxon>Burkholderiales</taxon>
        <taxon>Burkholderiaceae</taxon>
        <taxon>Paraburkholderia</taxon>
    </lineage>
</organism>
<dbReference type="EMBL" id="CYGY02000007">
    <property type="protein sequence ID" value="SIT35819.1"/>
    <property type="molecule type" value="Genomic_DNA"/>
</dbReference>
<dbReference type="AlphaFoldDB" id="A0A1N7RL42"/>
<protein>
    <submittedName>
        <fullName evidence="1">Uncharacterized protein</fullName>
    </submittedName>
</protein>
<accession>A0A1N7RL42</accession>
<gene>
    <name evidence="1" type="ORF">BN2476_70007</name>
</gene>
<comment type="caution">
    <text evidence="1">The sequence shown here is derived from an EMBL/GenBank/DDBJ whole genome shotgun (WGS) entry which is preliminary data.</text>
</comment>
<reference evidence="1" key="1">
    <citation type="submission" date="2016-12" db="EMBL/GenBank/DDBJ databases">
        <authorList>
            <person name="Moulin L."/>
        </authorList>
    </citation>
    <scope>NUCLEOTIDE SEQUENCE [LARGE SCALE GENOMIC DNA]</scope>
    <source>
        <strain evidence="1">STM 7183</strain>
    </source>
</reference>
<name>A0A1N7RL42_9BURK</name>
<dbReference type="Proteomes" id="UP000195569">
    <property type="component" value="Unassembled WGS sequence"/>
</dbReference>
<evidence type="ECO:0000313" key="2">
    <source>
        <dbReference type="Proteomes" id="UP000195569"/>
    </source>
</evidence>